<feature type="signal peptide" evidence="1">
    <location>
        <begin position="1"/>
        <end position="17"/>
    </location>
</feature>
<evidence type="ECO:0000256" key="1">
    <source>
        <dbReference type="SAM" id="SignalP"/>
    </source>
</evidence>
<dbReference type="InterPro" id="IPR036514">
    <property type="entry name" value="SGNH_hydro_sf"/>
</dbReference>
<evidence type="ECO:0008006" key="4">
    <source>
        <dbReference type="Google" id="ProtNLM"/>
    </source>
</evidence>
<name>A0ABV7PL01_9BURK</name>
<reference evidence="3" key="1">
    <citation type="journal article" date="2019" name="Int. J. Syst. Evol. Microbiol.">
        <title>The Global Catalogue of Microorganisms (GCM) 10K type strain sequencing project: providing services to taxonomists for standard genome sequencing and annotation.</title>
        <authorList>
            <consortium name="The Broad Institute Genomics Platform"/>
            <consortium name="The Broad Institute Genome Sequencing Center for Infectious Disease"/>
            <person name="Wu L."/>
            <person name="Ma J."/>
        </authorList>
    </citation>
    <scope>NUCLEOTIDE SEQUENCE [LARGE SCALE GENOMIC DNA]</scope>
    <source>
        <strain evidence="3">CCM 7480</strain>
    </source>
</reference>
<proteinExistence type="predicted"/>
<dbReference type="SUPFAM" id="SSF52266">
    <property type="entry name" value="SGNH hydrolase"/>
    <property type="match status" value="1"/>
</dbReference>
<gene>
    <name evidence="2" type="ORF">ACFOPH_16485</name>
</gene>
<dbReference type="RefSeq" id="WP_379736470.1">
    <property type="nucleotide sequence ID" value="NZ_JBHRVV010000001.1"/>
</dbReference>
<feature type="chain" id="PRO_5047184806" description="SGNH hydrolase-type esterase domain-containing protein" evidence="1">
    <location>
        <begin position="18"/>
        <end position="627"/>
    </location>
</feature>
<accession>A0ABV7PL01</accession>
<sequence>MFASLISLATIAAPSAAAPSLSWRLENPFRLFRNPADFERLRVPANTKLETWFAGIGPQIKGDFLPYRRTYWDPAGGENTSGQYEAGYLRPTSHRILLSWRDAPAGATCDWQIGAQQSWRAPCASTTADIPYDASRRAPSSTEITVRAGDGSTATVPVKIHDWLILGLGDSYSSGEGSPDRPAELRVDAARKVWDPYPPEESRGFQRVWFPDGGKTPQVAWWDNECNRSLLSWQAMAALRLASRLADEAGQEGATEQYAVTFASYACSGAEFYDGIFTAQANPPGVLKRAAAADETYRAPSSVQHSQLYAAARDLCEGGQPVRAFHGNRRLDMFGCAAPRRPDAILLSIGGNDAGFAKAIMHTVLPQAGDGNTAPGAAALGIMHKTLGTVDGRAAQTRMQRMSNHYRPLATTLESTFQAPRDSVILLAYPNSIMRPDRLRANGAGDYCGLEMRAGMEAARVRAGIAKFWWHFWPTQAEMTSAGNDIVLALQTTIKRALPDGWRYADGHLEAFKQHGMCADAFKAEADSAKQATDAHPENVARYGMPRHKVVARQVQPLENLEWQPYDPAQQRWVRTPNDSLRTQTRPSLAKSIGGAFHPTGAGYAAMADAAYEQLTRLFDERRSEGR</sequence>
<dbReference type="EMBL" id="JBHRVV010000001">
    <property type="protein sequence ID" value="MFC3459834.1"/>
    <property type="molecule type" value="Genomic_DNA"/>
</dbReference>
<dbReference type="Gene3D" id="3.40.50.1110">
    <property type="entry name" value="SGNH hydrolase"/>
    <property type="match status" value="1"/>
</dbReference>
<protein>
    <recommendedName>
        <fullName evidence="4">SGNH hydrolase-type esterase domain-containing protein</fullName>
    </recommendedName>
</protein>
<keyword evidence="3" id="KW-1185">Reference proteome</keyword>
<evidence type="ECO:0000313" key="3">
    <source>
        <dbReference type="Proteomes" id="UP001595665"/>
    </source>
</evidence>
<comment type="caution">
    <text evidence="2">The sequence shown here is derived from an EMBL/GenBank/DDBJ whole genome shotgun (WGS) entry which is preliminary data.</text>
</comment>
<keyword evidence="1" id="KW-0732">Signal</keyword>
<evidence type="ECO:0000313" key="2">
    <source>
        <dbReference type="EMBL" id="MFC3459834.1"/>
    </source>
</evidence>
<dbReference type="Proteomes" id="UP001595665">
    <property type="component" value="Unassembled WGS sequence"/>
</dbReference>
<organism evidence="2 3">
    <name type="scientific">Massilia haematophila</name>
    <dbReference type="NCBI Taxonomy" id="457923"/>
    <lineage>
        <taxon>Bacteria</taxon>
        <taxon>Pseudomonadati</taxon>
        <taxon>Pseudomonadota</taxon>
        <taxon>Betaproteobacteria</taxon>
        <taxon>Burkholderiales</taxon>
        <taxon>Oxalobacteraceae</taxon>
        <taxon>Telluria group</taxon>
        <taxon>Massilia</taxon>
    </lineage>
</organism>